<organism evidence="2">
    <name type="scientific">viral metagenome</name>
    <dbReference type="NCBI Taxonomy" id="1070528"/>
    <lineage>
        <taxon>unclassified sequences</taxon>
        <taxon>metagenomes</taxon>
        <taxon>organismal metagenomes</taxon>
    </lineage>
</organism>
<evidence type="ECO:0000256" key="1">
    <source>
        <dbReference type="SAM" id="Phobius"/>
    </source>
</evidence>
<keyword evidence="1" id="KW-1133">Transmembrane helix</keyword>
<sequence>MNINIIYNIWINKERNWKIIIDSQLNDIISSKILERATLYIILVAESDISDESKIFIDSILTKNNIFNYNIDIYYNNHYEYYGIKKIYDLAHTTNDEENTIYLYLHTKGMFNYFGLPNDRRGHERILTRTTVYPWLSVVDTFKNNKNINLMGMFPAIYGLVWFNFFWVRGEYLRKNCIEPEISEDRYYYEKWLVLICNPNESELYNMYEKNFKRYTAEEALKLIHSIEICQDVLGFSELCKD</sequence>
<dbReference type="AlphaFoldDB" id="A0A6C0HSF4"/>
<dbReference type="EMBL" id="MN740009">
    <property type="protein sequence ID" value="QHT83449.1"/>
    <property type="molecule type" value="Genomic_DNA"/>
</dbReference>
<accession>A0A6C0HSF4</accession>
<feature type="transmembrane region" description="Helical" evidence="1">
    <location>
        <begin position="150"/>
        <end position="168"/>
    </location>
</feature>
<protein>
    <submittedName>
        <fullName evidence="2">Uncharacterized protein</fullName>
    </submittedName>
</protein>
<reference evidence="2" key="1">
    <citation type="journal article" date="2020" name="Nature">
        <title>Giant virus diversity and host interactions through global metagenomics.</title>
        <authorList>
            <person name="Schulz F."/>
            <person name="Roux S."/>
            <person name="Paez-Espino D."/>
            <person name="Jungbluth S."/>
            <person name="Walsh D.A."/>
            <person name="Denef V.J."/>
            <person name="McMahon K.D."/>
            <person name="Konstantinidis K.T."/>
            <person name="Eloe-Fadrosh E.A."/>
            <person name="Kyrpides N.C."/>
            <person name="Woyke T."/>
        </authorList>
    </citation>
    <scope>NUCLEOTIDE SEQUENCE</scope>
    <source>
        <strain evidence="2">GVMAG-M-3300023184-167</strain>
    </source>
</reference>
<proteinExistence type="predicted"/>
<name>A0A6C0HSF4_9ZZZZ</name>
<keyword evidence="1" id="KW-0812">Transmembrane</keyword>
<evidence type="ECO:0000313" key="2">
    <source>
        <dbReference type="EMBL" id="QHT83449.1"/>
    </source>
</evidence>
<keyword evidence="1" id="KW-0472">Membrane</keyword>